<dbReference type="InterPro" id="IPR036291">
    <property type="entry name" value="NAD(P)-bd_dom_sf"/>
</dbReference>
<proteinExistence type="inferred from homology"/>
<dbReference type="GO" id="GO:0016616">
    <property type="term" value="F:oxidoreductase activity, acting on the CH-OH group of donors, NAD or NADP as acceptor"/>
    <property type="evidence" value="ECO:0007669"/>
    <property type="project" value="InterPro"/>
</dbReference>
<dbReference type="SUPFAM" id="SSF52283">
    <property type="entry name" value="Formate/glycerate dehydrogenase catalytic domain-like"/>
    <property type="match status" value="1"/>
</dbReference>
<dbReference type="Pfam" id="PF00389">
    <property type="entry name" value="2-Hacid_dh"/>
    <property type="match status" value="1"/>
</dbReference>
<dbReference type="Pfam" id="PF02826">
    <property type="entry name" value="2-Hacid_dh_C"/>
    <property type="match status" value="1"/>
</dbReference>
<dbReference type="OrthoDB" id="9793626at2"/>
<dbReference type="CDD" id="cd12162">
    <property type="entry name" value="2-Hacid_dh_4"/>
    <property type="match status" value="1"/>
</dbReference>
<dbReference type="GO" id="GO:0051287">
    <property type="term" value="F:NAD binding"/>
    <property type="evidence" value="ECO:0007669"/>
    <property type="project" value="InterPro"/>
</dbReference>
<name>A0A1M6IMW6_MALRU</name>
<comment type="similarity">
    <text evidence="1 4">Belongs to the D-isomer specific 2-hydroxyacid dehydrogenase family.</text>
</comment>
<evidence type="ECO:0000256" key="4">
    <source>
        <dbReference type="RuleBase" id="RU003719"/>
    </source>
</evidence>
<feature type="domain" description="D-isomer specific 2-hydroxyacid dehydrogenase catalytic" evidence="5">
    <location>
        <begin position="20"/>
        <end position="318"/>
    </location>
</feature>
<reference evidence="7 8" key="1">
    <citation type="submission" date="2016-11" db="EMBL/GenBank/DDBJ databases">
        <authorList>
            <person name="Jaros S."/>
            <person name="Januszkiewicz K."/>
            <person name="Wedrychowicz H."/>
        </authorList>
    </citation>
    <scope>NUCLEOTIDE SEQUENCE [LARGE SCALE GENOMIC DNA]</scope>
    <source>
        <strain evidence="7 8">DSM 5091</strain>
    </source>
</reference>
<dbReference type="EMBL" id="FQZT01000007">
    <property type="protein sequence ID" value="SHJ35748.1"/>
    <property type="molecule type" value="Genomic_DNA"/>
</dbReference>
<keyword evidence="8" id="KW-1185">Reference proteome</keyword>
<keyword evidence="2 4" id="KW-0560">Oxidoreductase</keyword>
<evidence type="ECO:0000256" key="3">
    <source>
        <dbReference type="ARBA" id="ARBA00023027"/>
    </source>
</evidence>
<dbReference type="Proteomes" id="UP000184171">
    <property type="component" value="Unassembled WGS sequence"/>
</dbReference>
<sequence>MDIVVLDAHTANPGDLDWGPLKELGTYAVYPRTAPEEICQRAESAEIILTNKVVLDAEIIDQLPKLKYIGVLATGYNVVDLDAASARGIVVTNIPGYSTDSVSQMVFALLLEMSQQVGHHARLVQEGAWSNCEDFSFHDRPLFELAGKTIGIVGYGQIGRRVAQIANAFGMKVLVNTAHPEKYSCDKSVEFTDIDRIFDDSDIISLNCPLTGETRHLANTARLMRVKQGTLLINTGRGDLIDEDAVAEALNEGYLGGFAADVLSSEPPDEDNPLLSTPNTFITPHIAWATAEARQRLLDIAIANIKAFQDGTPQNQVN</sequence>
<gene>
    <name evidence="7" type="ORF">SAMN02745165_02175</name>
</gene>
<evidence type="ECO:0000313" key="8">
    <source>
        <dbReference type="Proteomes" id="UP000184171"/>
    </source>
</evidence>
<dbReference type="STRING" id="1122189.SAMN02745165_02175"/>
<dbReference type="SUPFAM" id="SSF51735">
    <property type="entry name" value="NAD(P)-binding Rossmann-fold domains"/>
    <property type="match status" value="1"/>
</dbReference>
<dbReference type="InterPro" id="IPR006139">
    <property type="entry name" value="D-isomer_2_OHA_DH_cat_dom"/>
</dbReference>
<dbReference type="InterPro" id="IPR006140">
    <property type="entry name" value="D-isomer_DH_NAD-bd"/>
</dbReference>
<organism evidence="7 8">
    <name type="scientific">Malonomonas rubra DSM 5091</name>
    <dbReference type="NCBI Taxonomy" id="1122189"/>
    <lineage>
        <taxon>Bacteria</taxon>
        <taxon>Pseudomonadati</taxon>
        <taxon>Thermodesulfobacteriota</taxon>
        <taxon>Desulfuromonadia</taxon>
        <taxon>Desulfuromonadales</taxon>
        <taxon>Geopsychrobacteraceae</taxon>
        <taxon>Malonomonas</taxon>
    </lineage>
</organism>
<evidence type="ECO:0000256" key="2">
    <source>
        <dbReference type="ARBA" id="ARBA00023002"/>
    </source>
</evidence>
<dbReference type="PROSITE" id="PS00671">
    <property type="entry name" value="D_2_HYDROXYACID_DH_3"/>
    <property type="match status" value="1"/>
</dbReference>
<feature type="domain" description="D-isomer specific 2-hydroxyacid dehydrogenase NAD-binding" evidence="6">
    <location>
        <begin position="107"/>
        <end position="287"/>
    </location>
</feature>
<accession>A0A1M6IMW6</accession>
<dbReference type="PROSITE" id="PS00670">
    <property type="entry name" value="D_2_HYDROXYACID_DH_2"/>
    <property type="match status" value="1"/>
</dbReference>
<dbReference type="AlphaFoldDB" id="A0A1M6IMW6"/>
<dbReference type="RefSeq" id="WP_072908752.1">
    <property type="nucleotide sequence ID" value="NZ_FQZT01000007.1"/>
</dbReference>
<evidence type="ECO:0000313" key="7">
    <source>
        <dbReference type="EMBL" id="SHJ35748.1"/>
    </source>
</evidence>
<dbReference type="InterPro" id="IPR050418">
    <property type="entry name" value="D-iso_2-hydroxyacid_DH_PdxB"/>
</dbReference>
<dbReference type="PANTHER" id="PTHR43761:SF1">
    <property type="entry name" value="D-ISOMER SPECIFIC 2-HYDROXYACID DEHYDROGENASE CATALYTIC DOMAIN-CONTAINING PROTEIN-RELATED"/>
    <property type="match status" value="1"/>
</dbReference>
<evidence type="ECO:0000256" key="1">
    <source>
        <dbReference type="ARBA" id="ARBA00005854"/>
    </source>
</evidence>
<dbReference type="Gene3D" id="3.40.50.720">
    <property type="entry name" value="NAD(P)-binding Rossmann-like Domain"/>
    <property type="match status" value="2"/>
</dbReference>
<dbReference type="InterPro" id="IPR029753">
    <property type="entry name" value="D-isomer_DH_CS"/>
</dbReference>
<evidence type="ECO:0000259" key="5">
    <source>
        <dbReference type="Pfam" id="PF00389"/>
    </source>
</evidence>
<keyword evidence="3" id="KW-0520">NAD</keyword>
<protein>
    <submittedName>
        <fullName evidence="7">Glycerate dehydrogenase</fullName>
    </submittedName>
</protein>
<dbReference type="PANTHER" id="PTHR43761">
    <property type="entry name" value="D-ISOMER SPECIFIC 2-HYDROXYACID DEHYDROGENASE FAMILY PROTEIN (AFU_ORTHOLOGUE AFUA_1G13630)"/>
    <property type="match status" value="1"/>
</dbReference>
<evidence type="ECO:0000259" key="6">
    <source>
        <dbReference type="Pfam" id="PF02826"/>
    </source>
</evidence>